<dbReference type="EMBL" id="CP047418">
    <property type="protein sequence ID" value="QLL77506.1"/>
    <property type="molecule type" value="Genomic_DNA"/>
</dbReference>
<organism evidence="13 14">
    <name type="scientific">Ligilactobacillus saerimneri</name>
    <dbReference type="NCBI Taxonomy" id="228229"/>
    <lineage>
        <taxon>Bacteria</taxon>
        <taxon>Bacillati</taxon>
        <taxon>Bacillota</taxon>
        <taxon>Bacilli</taxon>
        <taxon>Lactobacillales</taxon>
        <taxon>Lactobacillaceae</taxon>
        <taxon>Ligilactobacillus</taxon>
    </lineage>
</organism>
<sequence>MTANYRSVFDIIGPTMIGPSSSHTAGAVKIGRAARKIFVGQFHTVQVDYYESFAATHKGHGTDYAIVAGVLGFKEDDPRVPDAVTIARDRGIKIVFIEHTIPSPIGHPNTAIVTLEGHHEKIKLAGCSIGGGTIEVRQIELLGQRIKLRGPLPTLVCMGPRKNLLLAEEKLKNEHINVLHKRLSKFKYEFIQELNTDKLTPPQTLNKLAQMCSRIIEL</sequence>
<evidence type="ECO:0000256" key="9">
    <source>
        <dbReference type="ARBA" id="ARBA00023239"/>
    </source>
</evidence>
<dbReference type="SUPFAM" id="SSF143548">
    <property type="entry name" value="Serine metabolism enzymes domain"/>
    <property type="match status" value="1"/>
</dbReference>
<evidence type="ECO:0000313" key="14">
    <source>
        <dbReference type="Proteomes" id="UP000510886"/>
    </source>
</evidence>
<dbReference type="PANTHER" id="PTHR30182">
    <property type="entry name" value="L-SERINE DEHYDRATASE"/>
    <property type="match status" value="1"/>
</dbReference>
<dbReference type="InterPro" id="IPR004643">
    <property type="entry name" value="Fe-S_L-Ser_bsu"/>
</dbReference>
<dbReference type="GO" id="GO:0006094">
    <property type="term" value="P:gluconeogenesis"/>
    <property type="evidence" value="ECO:0007669"/>
    <property type="project" value="UniProtKB-UniRule"/>
</dbReference>
<dbReference type="Pfam" id="PF03315">
    <property type="entry name" value="SDH_beta"/>
    <property type="match status" value="1"/>
</dbReference>
<dbReference type="GO" id="GO:0046872">
    <property type="term" value="F:metal ion binding"/>
    <property type="evidence" value="ECO:0007669"/>
    <property type="project" value="UniProtKB-UniRule"/>
</dbReference>
<evidence type="ECO:0000256" key="3">
    <source>
        <dbReference type="ARBA" id="ARBA00008636"/>
    </source>
</evidence>
<dbReference type="InterPro" id="IPR029009">
    <property type="entry name" value="ASB_dom_sf"/>
</dbReference>
<comment type="pathway">
    <text evidence="2 11">Carbohydrate biosynthesis; gluconeogenesis.</text>
</comment>
<reference evidence="13 14" key="1">
    <citation type="submission" date="2020-01" db="EMBL/GenBank/DDBJ databases">
        <title>Complete and circular genome sequences of six lactobacillus isolates from horses.</title>
        <authorList>
            <person name="Hassan H.M."/>
        </authorList>
    </citation>
    <scope>NUCLEOTIDE SEQUENCE [LARGE SCALE GENOMIC DNA]</scope>
    <source>
        <strain evidence="13 14">1A</strain>
    </source>
</reference>
<keyword evidence="8 11" id="KW-0411">Iron-sulfur</keyword>
<comment type="catalytic activity">
    <reaction evidence="10 11">
        <text>L-serine = pyruvate + NH4(+)</text>
        <dbReference type="Rhea" id="RHEA:19169"/>
        <dbReference type="ChEBI" id="CHEBI:15361"/>
        <dbReference type="ChEBI" id="CHEBI:28938"/>
        <dbReference type="ChEBI" id="CHEBI:33384"/>
        <dbReference type="EC" id="4.3.1.17"/>
    </reaction>
</comment>
<dbReference type="GO" id="GO:0003941">
    <property type="term" value="F:L-serine ammonia-lyase activity"/>
    <property type="evidence" value="ECO:0007669"/>
    <property type="project" value="UniProtKB-UniRule"/>
</dbReference>
<evidence type="ECO:0000256" key="6">
    <source>
        <dbReference type="ARBA" id="ARBA00022723"/>
    </source>
</evidence>
<comment type="similarity">
    <text evidence="3 11">Belongs to the iron-sulfur dependent L-serine dehydratase family.</text>
</comment>
<protein>
    <recommendedName>
        <fullName evidence="11">L-serine deaminase</fullName>
    </recommendedName>
</protein>
<proteinExistence type="inferred from homology"/>
<keyword evidence="9 11" id="KW-0456">Lyase</keyword>
<dbReference type="Proteomes" id="UP000510886">
    <property type="component" value="Chromosome"/>
</dbReference>
<evidence type="ECO:0000256" key="5">
    <source>
        <dbReference type="ARBA" id="ARBA00022485"/>
    </source>
</evidence>
<keyword evidence="6 11" id="KW-0479">Metal-binding</keyword>
<comment type="cofactor">
    <cofactor evidence="1">
        <name>[4Fe-4S] cluster</name>
        <dbReference type="ChEBI" id="CHEBI:49883"/>
    </cofactor>
</comment>
<dbReference type="AlphaFoldDB" id="A0A7H9EIL8"/>
<evidence type="ECO:0000256" key="8">
    <source>
        <dbReference type="ARBA" id="ARBA00023014"/>
    </source>
</evidence>
<evidence type="ECO:0000256" key="7">
    <source>
        <dbReference type="ARBA" id="ARBA00023004"/>
    </source>
</evidence>
<gene>
    <name evidence="13" type="ORF">GTO87_02035</name>
</gene>
<dbReference type="InterPro" id="IPR005131">
    <property type="entry name" value="Ser_deHydtase_bsu"/>
</dbReference>
<evidence type="ECO:0000256" key="4">
    <source>
        <dbReference type="ARBA" id="ARBA00022432"/>
    </source>
</evidence>
<evidence type="ECO:0000256" key="10">
    <source>
        <dbReference type="ARBA" id="ARBA00049406"/>
    </source>
</evidence>
<evidence type="ECO:0000256" key="1">
    <source>
        <dbReference type="ARBA" id="ARBA00001966"/>
    </source>
</evidence>
<evidence type="ECO:0000256" key="2">
    <source>
        <dbReference type="ARBA" id="ARBA00004742"/>
    </source>
</evidence>
<dbReference type="RefSeq" id="WP_027826835.1">
    <property type="nucleotide sequence ID" value="NZ_CALVCX010000084.1"/>
</dbReference>
<evidence type="ECO:0000259" key="12">
    <source>
        <dbReference type="Pfam" id="PF03315"/>
    </source>
</evidence>
<keyword evidence="4 11" id="KW-0312">Gluconeogenesis</keyword>
<feature type="domain" description="Serine dehydratase beta chain" evidence="12">
    <location>
        <begin position="7"/>
        <end position="77"/>
    </location>
</feature>
<keyword evidence="7 11" id="KW-0408">Iron</keyword>
<dbReference type="KEGG" id="lsw:GTO87_02035"/>
<dbReference type="PIRSF" id="PIRSF036692">
    <property type="entry name" value="SDH_B"/>
    <property type="match status" value="1"/>
</dbReference>
<keyword evidence="5 11" id="KW-0004">4Fe-4S</keyword>
<dbReference type="Gene3D" id="3.30.1330.90">
    <property type="entry name" value="D-3-phosphoglycerate dehydrogenase, domain 3"/>
    <property type="match status" value="1"/>
</dbReference>
<name>A0A7H9EIL8_9LACO</name>
<dbReference type="UniPathway" id="UPA00138"/>
<evidence type="ECO:0000256" key="11">
    <source>
        <dbReference type="PIRNR" id="PIRNR036692"/>
    </source>
</evidence>
<dbReference type="PANTHER" id="PTHR30182:SF12">
    <property type="entry name" value="L-SERINE DEHYDRATASE, BETA CHAIN-RELATED"/>
    <property type="match status" value="1"/>
</dbReference>
<evidence type="ECO:0000313" key="13">
    <source>
        <dbReference type="EMBL" id="QLL77506.1"/>
    </source>
</evidence>
<dbReference type="GO" id="GO:0051539">
    <property type="term" value="F:4 iron, 4 sulfur cluster binding"/>
    <property type="evidence" value="ECO:0007669"/>
    <property type="project" value="UniProtKB-UniRule"/>
</dbReference>
<accession>A0A7H9EIL8</accession>
<dbReference type="InterPro" id="IPR051318">
    <property type="entry name" value="Fe-S_L-Ser"/>
</dbReference>